<evidence type="ECO:0000313" key="4">
    <source>
        <dbReference type="EMBL" id="WZL77063.1"/>
    </source>
</evidence>
<dbReference type="SUPFAM" id="SSF75005">
    <property type="entry name" value="Arabinanase/levansucrase/invertase"/>
    <property type="match status" value="1"/>
</dbReference>
<keyword evidence="4" id="KW-0326">Glycosidase</keyword>
<reference evidence="4 5" key="1">
    <citation type="submission" date="2023-03" db="EMBL/GenBank/DDBJ databases">
        <title>Novel Species.</title>
        <authorList>
            <person name="Ma S."/>
        </authorList>
    </citation>
    <scope>NUCLEOTIDE SEQUENCE [LARGE SCALE GENOMIC DNA]</scope>
    <source>
        <strain evidence="4 5">B11</strain>
    </source>
</reference>
<dbReference type="PANTHER" id="PTHR34106:SF5">
    <property type="entry name" value="GLYCOSIDASE"/>
    <property type="match status" value="1"/>
</dbReference>
<dbReference type="Gene3D" id="2.115.10.20">
    <property type="entry name" value="Glycosyl hydrolase domain, family 43"/>
    <property type="match status" value="1"/>
</dbReference>
<name>A0ABZ2YDL5_9BACT</name>
<accession>A0ABZ2YDL5</accession>
<dbReference type="InterPro" id="IPR007184">
    <property type="entry name" value="Mannoside_phosphorylase"/>
</dbReference>
<keyword evidence="2" id="KW-0808">Transferase</keyword>
<dbReference type="Pfam" id="PF04041">
    <property type="entry name" value="Glyco_hydro_130"/>
    <property type="match status" value="1"/>
</dbReference>
<evidence type="ECO:0000256" key="3">
    <source>
        <dbReference type="ARBA" id="ARBA00024356"/>
    </source>
</evidence>
<dbReference type="EMBL" id="CP121689">
    <property type="protein sequence ID" value="WZL77063.1"/>
    <property type="molecule type" value="Genomic_DNA"/>
</dbReference>
<sequence>MTLVNHNFLGLNNFVRRYEGNPILSPDGWPYPANATFNPGATLFRGETLLLVRVEDCRGFSHLTLARSKDGIKDWEIDTEPALYPEAHINEEQWGLEDPRITWLEEEERYAVTYVSFSRGGPVVSLALTEDFKNFVKHGSLLPPEDKDACLFPRRFKTDHGKRYALIHRPIIRGEAHIWISFSPDLKHWGDHQILIPTRPGWWDHTRVGLGPQPIETPWGWLIFYHGVRQTASGSLYRVGAALLDLEDPTQVICRTDEWIMSPKESFEWLGDVPGVVFPTGAIVDEENDQIRLYYGAADRYTGLAFLPYREFIQYLEEKCKKKAGN</sequence>
<dbReference type="InterPro" id="IPR023296">
    <property type="entry name" value="Glyco_hydro_beta-prop_sf"/>
</dbReference>
<dbReference type="PANTHER" id="PTHR34106">
    <property type="entry name" value="GLYCOSIDASE"/>
    <property type="match status" value="1"/>
</dbReference>
<dbReference type="RefSeq" id="WP_369019229.1">
    <property type="nucleotide sequence ID" value="NZ_CP121689.1"/>
</dbReference>
<comment type="similarity">
    <text evidence="3">Belongs to the glycosyl hydrolase 130 family.</text>
</comment>
<keyword evidence="5" id="KW-1185">Reference proteome</keyword>
<organism evidence="4 5">
    <name type="scientific">Thermatribacter velox</name>
    <dbReference type="NCBI Taxonomy" id="3039681"/>
    <lineage>
        <taxon>Bacteria</taxon>
        <taxon>Pseudomonadati</taxon>
        <taxon>Atribacterota</taxon>
        <taxon>Atribacteria</taxon>
        <taxon>Atribacterales</taxon>
        <taxon>Thermatribacteraceae</taxon>
        <taxon>Thermatribacter</taxon>
    </lineage>
</organism>
<evidence type="ECO:0000256" key="1">
    <source>
        <dbReference type="ARBA" id="ARBA00022676"/>
    </source>
</evidence>
<evidence type="ECO:0000256" key="2">
    <source>
        <dbReference type="ARBA" id="ARBA00022679"/>
    </source>
</evidence>
<gene>
    <name evidence="4" type="ORF">QBE54_04905</name>
</gene>
<keyword evidence="4" id="KW-0378">Hydrolase</keyword>
<protein>
    <submittedName>
        <fullName evidence="4">Glycosidase</fullName>
    </submittedName>
</protein>
<proteinExistence type="inferred from homology"/>
<dbReference type="GO" id="GO:0016798">
    <property type="term" value="F:hydrolase activity, acting on glycosyl bonds"/>
    <property type="evidence" value="ECO:0007669"/>
    <property type="project" value="UniProtKB-KW"/>
</dbReference>
<keyword evidence="1" id="KW-0328">Glycosyltransferase</keyword>
<dbReference type="PIRSF" id="PIRSF016202">
    <property type="entry name" value="PH1107"/>
    <property type="match status" value="1"/>
</dbReference>
<evidence type="ECO:0000313" key="5">
    <source>
        <dbReference type="Proteomes" id="UP001461341"/>
    </source>
</evidence>
<dbReference type="Proteomes" id="UP001461341">
    <property type="component" value="Chromosome"/>
</dbReference>
<dbReference type="CDD" id="cd18615">
    <property type="entry name" value="GH130"/>
    <property type="match status" value="1"/>
</dbReference>